<name>A0A1L0AT67_9GAMM</name>
<sequence length="187" mass="21400">MSKAVALHPDVHNLLITNNIDNFTVSEIRDALMYSSNYFSGKSETRRYIYRVICKLVKLGLLIKHPNKQIKKIKYTKPELFFTANFVIKQDVKVAGVTAPKIQVLNNEATVTSTDFFAELLEQKQEHEAELAIKLGEVEEFKALMKRYPQKNELFNRFYLETRDCSAQLIGKVNALTKVLNTSKLAA</sequence>
<reference evidence="1 2" key="1">
    <citation type="submission" date="2016-11" db="EMBL/GenBank/DDBJ databases">
        <authorList>
            <person name="Jaros S."/>
            <person name="Januszkiewicz K."/>
            <person name="Wedrychowicz H."/>
        </authorList>
    </citation>
    <scope>NUCLEOTIDE SEQUENCE [LARGE SCALE GENOMIC DNA]</scope>
    <source>
        <strain evidence="1">NVI 5450</strain>
    </source>
</reference>
<gene>
    <name evidence="1" type="ORF">NVI5450_4680</name>
</gene>
<proteinExistence type="predicted"/>
<dbReference type="Proteomes" id="UP000183794">
    <property type="component" value="Unassembled WGS sequence"/>
</dbReference>
<dbReference type="AlphaFoldDB" id="A0A1L0AT67"/>
<dbReference type="RefSeq" id="WP_075518581.1">
    <property type="nucleotide sequence ID" value="NZ_FPLD01000135.1"/>
</dbReference>
<dbReference type="EMBL" id="FPLD01000135">
    <property type="protein sequence ID" value="SGZ18683.1"/>
    <property type="molecule type" value="Genomic_DNA"/>
</dbReference>
<evidence type="ECO:0000313" key="1">
    <source>
        <dbReference type="EMBL" id="SGZ18683.1"/>
    </source>
</evidence>
<evidence type="ECO:0008006" key="3">
    <source>
        <dbReference type="Google" id="ProtNLM"/>
    </source>
</evidence>
<organism evidence="1 2">
    <name type="scientific">Moritella viscosa</name>
    <dbReference type="NCBI Taxonomy" id="80854"/>
    <lineage>
        <taxon>Bacteria</taxon>
        <taxon>Pseudomonadati</taxon>
        <taxon>Pseudomonadota</taxon>
        <taxon>Gammaproteobacteria</taxon>
        <taxon>Alteromonadales</taxon>
        <taxon>Moritellaceae</taxon>
        <taxon>Moritella</taxon>
    </lineage>
</organism>
<accession>A0A1L0AT67</accession>
<protein>
    <recommendedName>
        <fullName evidence="3">Response regulator</fullName>
    </recommendedName>
</protein>
<dbReference type="OrthoDB" id="9128705at2"/>
<evidence type="ECO:0000313" key="2">
    <source>
        <dbReference type="Proteomes" id="UP000183794"/>
    </source>
</evidence>